<dbReference type="InterPro" id="IPR015797">
    <property type="entry name" value="NUDIX_hydrolase-like_dom_sf"/>
</dbReference>
<dbReference type="PANTHER" id="PTHR43046:SF14">
    <property type="entry name" value="MUTT_NUDIX FAMILY PROTEIN"/>
    <property type="match status" value="1"/>
</dbReference>
<reference evidence="4 5" key="1">
    <citation type="submission" date="2016-10" db="EMBL/GenBank/DDBJ databases">
        <authorList>
            <person name="de Groot N.N."/>
        </authorList>
    </citation>
    <scope>NUCLEOTIDE SEQUENCE [LARGE SCALE GENOMIC DNA]</scope>
    <source>
        <strain evidence="4 5">DSM 46701</strain>
    </source>
</reference>
<protein>
    <submittedName>
        <fullName evidence="4">NUDIX domain-containing protein</fullName>
    </submittedName>
</protein>
<evidence type="ECO:0000313" key="5">
    <source>
        <dbReference type="Proteomes" id="UP000199695"/>
    </source>
</evidence>
<dbReference type="Pfam" id="PF00293">
    <property type="entry name" value="NUDIX"/>
    <property type="match status" value="1"/>
</dbReference>
<accession>A0A1H8BUX3</accession>
<organism evidence="4 5">
    <name type="scientific">Lihuaxuella thermophila</name>
    <dbReference type="NCBI Taxonomy" id="1173111"/>
    <lineage>
        <taxon>Bacteria</taxon>
        <taxon>Bacillati</taxon>
        <taxon>Bacillota</taxon>
        <taxon>Bacilli</taxon>
        <taxon>Bacillales</taxon>
        <taxon>Thermoactinomycetaceae</taxon>
        <taxon>Lihuaxuella</taxon>
    </lineage>
</organism>
<dbReference type="Proteomes" id="UP000199695">
    <property type="component" value="Unassembled WGS sequence"/>
</dbReference>
<dbReference type="SUPFAM" id="SSF55811">
    <property type="entry name" value="Nudix"/>
    <property type="match status" value="1"/>
</dbReference>
<dbReference type="AlphaFoldDB" id="A0A1H8BUX3"/>
<proteinExistence type="predicted"/>
<dbReference type="OrthoDB" id="9810648at2"/>
<gene>
    <name evidence="4" type="ORF">SAMN05444955_102332</name>
</gene>
<sequence length="144" mass="16645">MIKCDVEGVMKVLVQCDMKESFYRFPGGSVEFSESAASAIQRECMEEYNLKIEVGELVAVAERLVEFDGQVHHSVTLFHKATLNDEDCKRECYRHKGYSHVQMLWKTFSESRKRPLYPEGILEHLQKGDNSVAHLVFGLYILRQ</sequence>
<feature type="domain" description="Nudix hydrolase" evidence="3">
    <location>
        <begin position="12"/>
        <end position="76"/>
    </location>
</feature>
<evidence type="ECO:0000259" key="3">
    <source>
        <dbReference type="Pfam" id="PF00293"/>
    </source>
</evidence>
<comment type="cofactor">
    <cofactor evidence="1">
        <name>Mg(2+)</name>
        <dbReference type="ChEBI" id="CHEBI:18420"/>
    </cofactor>
</comment>
<dbReference type="GO" id="GO:0016787">
    <property type="term" value="F:hydrolase activity"/>
    <property type="evidence" value="ECO:0007669"/>
    <property type="project" value="UniProtKB-KW"/>
</dbReference>
<keyword evidence="2" id="KW-0378">Hydrolase</keyword>
<evidence type="ECO:0000256" key="1">
    <source>
        <dbReference type="ARBA" id="ARBA00001946"/>
    </source>
</evidence>
<dbReference type="PANTHER" id="PTHR43046">
    <property type="entry name" value="GDP-MANNOSE MANNOSYL HYDROLASE"/>
    <property type="match status" value="1"/>
</dbReference>
<dbReference type="Gene3D" id="3.90.79.10">
    <property type="entry name" value="Nucleoside Triphosphate Pyrophosphohydrolase"/>
    <property type="match status" value="1"/>
</dbReference>
<dbReference type="InterPro" id="IPR000086">
    <property type="entry name" value="NUDIX_hydrolase_dom"/>
</dbReference>
<keyword evidence="5" id="KW-1185">Reference proteome</keyword>
<name>A0A1H8BUX3_9BACL</name>
<dbReference type="EMBL" id="FOCQ01000002">
    <property type="protein sequence ID" value="SEM85667.1"/>
    <property type="molecule type" value="Genomic_DNA"/>
</dbReference>
<dbReference type="STRING" id="1173111.SAMN05444955_102332"/>
<evidence type="ECO:0000313" key="4">
    <source>
        <dbReference type="EMBL" id="SEM85667.1"/>
    </source>
</evidence>
<evidence type="ECO:0000256" key="2">
    <source>
        <dbReference type="ARBA" id="ARBA00022801"/>
    </source>
</evidence>